<dbReference type="OrthoDB" id="8939548at2759"/>
<evidence type="ECO:0000313" key="5">
    <source>
        <dbReference type="EMBL" id="VDK27929.1"/>
    </source>
</evidence>
<evidence type="ECO:0000313" key="7">
    <source>
        <dbReference type="WBParaSite" id="GPUH_0000035301-mRNA-1"/>
    </source>
</evidence>
<name>A0A183CV63_9BILA</name>
<dbReference type="AlphaFoldDB" id="A0A183CV63"/>
<reference evidence="5 6" key="2">
    <citation type="submission" date="2018-11" db="EMBL/GenBank/DDBJ databases">
        <authorList>
            <consortium name="Pathogen Informatics"/>
        </authorList>
    </citation>
    <scope>NUCLEOTIDE SEQUENCE [LARGE SCALE GENOMIC DNA]</scope>
</reference>
<dbReference type="PANTHER" id="PTHR24637:SF373">
    <property type="entry name" value="NEMATODE CUTICLE COLLAGEN N-TERMINAL DOMAIN-CONTAINING PROTEIN"/>
    <property type="match status" value="1"/>
</dbReference>
<gene>
    <name evidence="5" type="ORF">GPUH_LOCUS354</name>
</gene>
<dbReference type="Proteomes" id="UP000271098">
    <property type="component" value="Unassembled WGS sequence"/>
</dbReference>
<evidence type="ECO:0000256" key="1">
    <source>
        <dbReference type="ARBA" id="ARBA00022737"/>
    </source>
</evidence>
<sequence length="217" mass="22791">MRNCELVILLDNDYRFFFTIGIATTVVSILTLFALVITMLVMQRETKLTRFEVESRVESFKRRSSSLWVEIMHARQTDGHGIRRARHANPFREVVEKCGRCARLMCPTGEPGLVGPPGADGIPGTPGKIGAPGDDGEDIMVDTAPDLPCSICPAGPPGLRGPQGERGQPGAEGPPGHPGRPGKPGENGPVGNKGAKGPRGESGPAGPAGRPGDDAIG</sequence>
<dbReference type="EMBL" id="UYRT01000292">
    <property type="protein sequence ID" value="VDK27929.1"/>
    <property type="molecule type" value="Genomic_DNA"/>
</dbReference>
<dbReference type="GO" id="GO:0042302">
    <property type="term" value="F:structural constituent of cuticle"/>
    <property type="evidence" value="ECO:0007669"/>
    <property type="project" value="InterPro"/>
</dbReference>
<feature type="region of interest" description="Disordered" evidence="2">
    <location>
        <begin position="112"/>
        <end position="217"/>
    </location>
</feature>
<reference evidence="7" key="1">
    <citation type="submission" date="2016-06" db="UniProtKB">
        <authorList>
            <consortium name="WormBaseParasite"/>
        </authorList>
    </citation>
    <scope>IDENTIFICATION</scope>
</reference>
<organism evidence="7">
    <name type="scientific">Gongylonema pulchrum</name>
    <dbReference type="NCBI Taxonomy" id="637853"/>
    <lineage>
        <taxon>Eukaryota</taxon>
        <taxon>Metazoa</taxon>
        <taxon>Ecdysozoa</taxon>
        <taxon>Nematoda</taxon>
        <taxon>Chromadorea</taxon>
        <taxon>Rhabditida</taxon>
        <taxon>Spirurina</taxon>
        <taxon>Spiruromorpha</taxon>
        <taxon>Spiruroidea</taxon>
        <taxon>Gongylonematidae</taxon>
        <taxon>Gongylonema</taxon>
    </lineage>
</organism>
<keyword evidence="3" id="KW-0472">Membrane</keyword>
<protein>
    <submittedName>
        <fullName evidence="7">Col_cuticle_N domain-containing protein</fullName>
    </submittedName>
</protein>
<keyword evidence="3" id="KW-1133">Transmembrane helix</keyword>
<dbReference type="InterPro" id="IPR008160">
    <property type="entry name" value="Collagen"/>
</dbReference>
<evidence type="ECO:0000313" key="6">
    <source>
        <dbReference type="Proteomes" id="UP000271098"/>
    </source>
</evidence>
<feature type="domain" description="Nematode cuticle collagen N-terminal" evidence="4">
    <location>
        <begin position="19"/>
        <end position="71"/>
    </location>
</feature>
<accession>A0A183CV63</accession>
<evidence type="ECO:0000256" key="2">
    <source>
        <dbReference type="SAM" id="MobiDB-lite"/>
    </source>
</evidence>
<evidence type="ECO:0000259" key="4">
    <source>
        <dbReference type="SMART" id="SM01088"/>
    </source>
</evidence>
<feature type="compositionally biased region" description="Low complexity" evidence="2">
    <location>
        <begin position="201"/>
        <end position="210"/>
    </location>
</feature>
<dbReference type="InterPro" id="IPR002486">
    <property type="entry name" value="Col_cuticle_N"/>
</dbReference>
<keyword evidence="6" id="KW-1185">Reference proteome</keyword>
<keyword evidence="3" id="KW-0812">Transmembrane</keyword>
<evidence type="ECO:0000256" key="3">
    <source>
        <dbReference type="SAM" id="Phobius"/>
    </source>
</evidence>
<keyword evidence="1" id="KW-0677">Repeat</keyword>
<dbReference type="WBParaSite" id="GPUH_0000035301-mRNA-1">
    <property type="protein sequence ID" value="GPUH_0000035301-mRNA-1"/>
    <property type="gene ID" value="GPUH_0000035301"/>
</dbReference>
<feature type="transmembrane region" description="Helical" evidence="3">
    <location>
        <begin position="16"/>
        <end position="41"/>
    </location>
</feature>
<dbReference type="SMART" id="SM01088">
    <property type="entry name" value="Col_cuticle_N"/>
    <property type="match status" value="1"/>
</dbReference>
<dbReference type="Pfam" id="PF01391">
    <property type="entry name" value="Collagen"/>
    <property type="match status" value="1"/>
</dbReference>
<dbReference type="PANTHER" id="PTHR24637">
    <property type="entry name" value="COLLAGEN"/>
    <property type="match status" value="1"/>
</dbReference>
<proteinExistence type="predicted"/>